<accession>A0A1Q3CLV8</accession>
<protein>
    <submittedName>
        <fullName evidence="2">Uncharacterized protein</fullName>
    </submittedName>
</protein>
<feature type="region of interest" description="Disordered" evidence="1">
    <location>
        <begin position="84"/>
        <end position="165"/>
    </location>
</feature>
<evidence type="ECO:0000313" key="3">
    <source>
        <dbReference type="Proteomes" id="UP000187406"/>
    </source>
</evidence>
<dbReference type="EMBL" id="BDDD01002361">
    <property type="protein sequence ID" value="GAV81234.1"/>
    <property type="molecule type" value="Genomic_DNA"/>
</dbReference>
<keyword evidence="3" id="KW-1185">Reference proteome</keyword>
<evidence type="ECO:0000313" key="2">
    <source>
        <dbReference type="EMBL" id="GAV81234.1"/>
    </source>
</evidence>
<name>A0A1Q3CLV8_CEPFO</name>
<evidence type="ECO:0000256" key="1">
    <source>
        <dbReference type="SAM" id="MobiDB-lite"/>
    </source>
</evidence>
<feature type="compositionally biased region" description="Polar residues" evidence="1">
    <location>
        <begin position="87"/>
        <end position="115"/>
    </location>
</feature>
<reference evidence="3" key="1">
    <citation type="submission" date="2016-04" db="EMBL/GenBank/DDBJ databases">
        <title>Cephalotus genome sequencing.</title>
        <authorList>
            <person name="Fukushima K."/>
            <person name="Hasebe M."/>
            <person name="Fang X."/>
        </authorList>
    </citation>
    <scope>NUCLEOTIDE SEQUENCE [LARGE SCALE GENOMIC DNA]</scope>
    <source>
        <strain evidence="3">cv. St1</strain>
    </source>
</reference>
<sequence length="165" mass="17839">MRQEQHRALARYAATYMHKAAPGDAGPSKQPNVFLVASPLCTKNDSASIHSGNPPAMGDTTVSLKEVAAQPSVVETMNTKKAVASWSRHNSLAHSISGSDDETNWQSVNAGSSTYEGHESTHAPLSTEVDDTLPSQEKKQSDEVDPPVHNLRSKRAFKHQSSTFD</sequence>
<organism evidence="2 3">
    <name type="scientific">Cephalotus follicularis</name>
    <name type="common">Albany pitcher plant</name>
    <dbReference type="NCBI Taxonomy" id="3775"/>
    <lineage>
        <taxon>Eukaryota</taxon>
        <taxon>Viridiplantae</taxon>
        <taxon>Streptophyta</taxon>
        <taxon>Embryophyta</taxon>
        <taxon>Tracheophyta</taxon>
        <taxon>Spermatophyta</taxon>
        <taxon>Magnoliopsida</taxon>
        <taxon>eudicotyledons</taxon>
        <taxon>Gunneridae</taxon>
        <taxon>Pentapetalae</taxon>
        <taxon>rosids</taxon>
        <taxon>fabids</taxon>
        <taxon>Oxalidales</taxon>
        <taxon>Cephalotaceae</taxon>
        <taxon>Cephalotus</taxon>
    </lineage>
</organism>
<dbReference type="AlphaFoldDB" id="A0A1Q3CLV8"/>
<dbReference type="InParanoid" id="A0A1Q3CLV8"/>
<comment type="caution">
    <text evidence="2">The sequence shown here is derived from an EMBL/GenBank/DDBJ whole genome shotgun (WGS) entry which is preliminary data.</text>
</comment>
<dbReference type="Proteomes" id="UP000187406">
    <property type="component" value="Unassembled WGS sequence"/>
</dbReference>
<proteinExistence type="predicted"/>
<gene>
    <name evidence="2" type="ORF">CFOL_v3_24692</name>
</gene>